<dbReference type="InterPro" id="IPR035647">
    <property type="entry name" value="EFG_III/V"/>
</dbReference>
<dbReference type="InterPro" id="IPR035649">
    <property type="entry name" value="EFG_V"/>
</dbReference>
<evidence type="ECO:0000313" key="9">
    <source>
        <dbReference type="Proteomes" id="UP000676409"/>
    </source>
</evidence>
<dbReference type="Gene3D" id="3.30.70.240">
    <property type="match status" value="1"/>
</dbReference>
<evidence type="ECO:0000256" key="6">
    <source>
        <dbReference type="ARBA" id="ARBA00024731"/>
    </source>
</evidence>
<dbReference type="EMBL" id="CP073078">
    <property type="protein sequence ID" value="QUD89419.1"/>
    <property type="molecule type" value="Genomic_DNA"/>
</dbReference>
<keyword evidence="9" id="KW-1185">Reference proteome</keyword>
<proteinExistence type="predicted"/>
<dbReference type="SMART" id="SM00889">
    <property type="entry name" value="EFG_IV"/>
    <property type="match status" value="1"/>
</dbReference>
<dbReference type="NCBIfam" id="NF009379">
    <property type="entry name" value="PRK12740.1-3"/>
    <property type="match status" value="1"/>
</dbReference>
<accession>A0A975G274</accession>
<dbReference type="Gene3D" id="2.40.30.10">
    <property type="entry name" value="Translation factors"/>
    <property type="match status" value="1"/>
</dbReference>
<reference evidence="8" key="1">
    <citation type="submission" date="2021-04" db="EMBL/GenBank/DDBJ databases">
        <title>The complete genome sequence of Caulobacter sp. S6.</title>
        <authorList>
            <person name="Tang Y."/>
            <person name="Ouyang W."/>
            <person name="Liu Q."/>
            <person name="Huang B."/>
            <person name="Guo Z."/>
            <person name="Lei P."/>
        </authorList>
    </citation>
    <scope>NUCLEOTIDE SEQUENCE</scope>
    <source>
        <strain evidence="8">S6</strain>
    </source>
</reference>
<keyword evidence="3 8" id="KW-0251">Elongation factor</keyword>
<dbReference type="InterPro" id="IPR020568">
    <property type="entry name" value="Ribosomal_Su5_D2-typ_SF"/>
</dbReference>
<dbReference type="SUPFAM" id="SSF52540">
    <property type="entry name" value="P-loop containing nucleoside triphosphate hydrolases"/>
    <property type="match status" value="1"/>
</dbReference>
<dbReference type="PANTHER" id="PTHR43261">
    <property type="entry name" value="TRANSLATION ELONGATION FACTOR G-RELATED"/>
    <property type="match status" value="1"/>
</dbReference>
<protein>
    <recommendedName>
        <fullName evidence="1">Elongation factor G</fullName>
    </recommendedName>
</protein>
<organism evidence="8 9">
    <name type="scientific">Phenylobacterium montanum</name>
    <dbReference type="NCBI Taxonomy" id="2823693"/>
    <lineage>
        <taxon>Bacteria</taxon>
        <taxon>Pseudomonadati</taxon>
        <taxon>Pseudomonadota</taxon>
        <taxon>Alphaproteobacteria</taxon>
        <taxon>Caulobacterales</taxon>
        <taxon>Caulobacteraceae</taxon>
        <taxon>Phenylobacterium</taxon>
    </lineage>
</organism>
<dbReference type="InterPro" id="IPR009022">
    <property type="entry name" value="EFG_III"/>
</dbReference>
<evidence type="ECO:0000256" key="3">
    <source>
        <dbReference type="ARBA" id="ARBA00022768"/>
    </source>
</evidence>
<dbReference type="InterPro" id="IPR041095">
    <property type="entry name" value="EFG_II"/>
</dbReference>
<dbReference type="InterPro" id="IPR014721">
    <property type="entry name" value="Ribsml_uS5_D2-typ_fold_subgr"/>
</dbReference>
<name>A0A975G274_9CAUL</name>
<dbReference type="InterPro" id="IPR009000">
    <property type="entry name" value="Transl_B-barrel_sf"/>
</dbReference>
<dbReference type="PRINTS" id="PR01037">
    <property type="entry name" value="TCRTETOQM"/>
</dbReference>
<dbReference type="Gene3D" id="3.30.70.870">
    <property type="entry name" value="Elongation Factor G (Translational Gtpase), domain 3"/>
    <property type="match status" value="1"/>
</dbReference>
<dbReference type="KEGG" id="caul:KCG34_05940"/>
<dbReference type="CDD" id="cd01434">
    <property type="entry name" value="EFG_mtEFG1_IV"/>
    <property type="match status" value="1"/>
</dbReference>
<dbReference type="PANTHER" id="PTHR43261:SF7">
    <property type="entry name" value="ELONGATION FACTOR G-LIKE PROTEIN"/>
    <property type="match status" value="1"/>
</dbReference>
<dbReference type="CDD" id="cd16262">
    <property type="entry name" value="EFG_III"/>
    <property type="match status" value="1"/>
</dbReference>
<evidence type="ECO:0000313" key="8">
    <source>
        <dbReference type="EMBL" id="QUD89419.1"/>
    </source>
</evidence>
<dbReference type="GO" id="GO:0005525">
    <property type="term" value="F:GTP binding"/>
    <property type="evidence" value="ECO:0007669"/>
    <property type="project" value="UniProtKB-KW"/>
</dbReference>
<dbReference type="Pfam" id="PF00679">
    <property type="entry name" value="EFG_C"/>
    <property type="match status" value="1"/>
</dbReference>
<dbReference type="CDD" id="cd03713">
    <property type="entry name" value="EFG_mtEFG_C"/>
    <property type="match status" value="1"/>
</dbReference>
<dbReference type="GO" id="GO:0003746">
    <property type="term" value="F:translation elongation factor activity"/>
    <property type="evidence" value="ECO:0007669"/>
    <property type="project" value="UniProtKB-KW"/>
</dbReference>
<dbReference type="Proteomes" id="UP000676409">
    <property type="component" value="Chromosome"/>
</dbReference>
<dbReference type="Pfam" id="PF03764">
    <property type="entry name" value="EFG_IV"/>
    <property type="match status" value="1"/>
</dbReference>
<dbReference type="Pfam" id="PF00009">
    <property type="entry name" value="GTP_EFTU"/>
    <property type="match status" value="1"/>
</dbReference>
<dbReference type="CDD" id="cd04170">
    <property type="entry name" value="EF-G_bact"/>
    <property type="match status" value="1"/>
</dbReference>
<dbReference type="SUPFAM" id="SSF54980">
    <property type="entry name" value="EF-G C-terminal domain-like"/>
    <property type="match status" value="2"/>
</dbReference>
<dbReference type="AlphaFoldDB" id="A0A975G274"/>
<dbReference type="InterPro" id="IPR005517">
    <property type="entry name" value="Transl_elong_EFG/EF2_IV"/>
</dbReference>
<dbReference type="InterPro" id="IPR000795">
    <property type="entry name" value="T_Tr_GTP-bd_dom"/>
</dbReference>
<evidence type="ECO:0000256" key="4">
    <source>
        <dbReference type="ARBA" id="ARBA00022917"/>
    </source>
</evidence>
<keyword evidence="5" id="KW-0342">GTP-binding</keyword>
<sequence>MGQSGASGTTRTIALVGPPGSGKTSLLEAMMFSSGSISRQGEVAAGSSVGDSSPEARQRGQSVETNLAGFDYLGDHFAVIDCPGSTEFSGAEDIALPAVDLAIVVVDPQPDKAVLAQPVLRAIESLGVPHAVFVNKIDQARGPLDELIKALEAVSSLPVVARQLPLFEGEKVTGFVDLALERAFVYRAGQASARIDMPQEIGPAEADARFHMLEQLAEYDDTLLEQLVSDIQPDQDTVFADLVTEMQERKITPVFLGSATGDFGIRRLLKALRHEAPKPDAAAARLGLDGPAAYVFKVSHAGQMGKLAFARAFGGELADGADFTLPDGSHSRAGGLFAVAGGATKKVSSCAAGDVIAIAKIENAAPGMALSTDGKAREAKVPPRRAAQYALAIEAKDRKDDVRLSAALTKLLEEDTALAVRRDADTQQTLLEGQGEGHLTLTIDRLRRRFGLEVNASRPATAYRESIRKGVTQRGRHKKQTGGHGQFGDVLVEIRPAARGTGFAFAQKITGGVVPKQWIPAVEQGLRDGTIKGPLGFPVIDLEAVLIDGSYHSVDSSEMAFRAAGRLAMVEGLRACDPYLLEPIQRLTITAPTASTPKITAAVSSLRGQILAFAPKDGWPGWDEIEAYMPEVHTRDFITELRGITHGLGVFEAVFDHMAELTGRLADDVIKRQSHAA</sequence>
<dbReference type="InterPro" id="IPR027417">
    <property type="entry name" value="P-loop_NTPase"/>
</dbReference>
<evidence type="ECO:0000256" key="1">
    <source>
        <dbReference type="ARBA" id="ARBA00017872"/>
    </source>
</evidence>
<dbReference type="InterPro" id="IPR047872">
    <property type="entry name" value="EFG_IV"/>
</dbReference>
<evidence type="ECO:0000256" key="5">
    <source>
        <dbReference type="ARBA" id="ARBA00023134"/>
    </source>
</evidence>
<dbReference type="SUPFAM" id="SSF50447">
    <property type="entry name" value="Translation proteins"/>
    <property type="match status" value="1"/>
</dbReference>
<dbReference type="GO" id="GO:0032790">
    <property type="term" value="P:ribosome disassembly"/>
    <property type="evidence" value="ECO:0007669"/>
    <property type="project" value="TreeGrafter"/>
</dbReference>
<comment type="function">
    <text evidence="6">Catalyzes the GTP-dependent ribosomal translocation step during translation elongation. During this step, the ribosome changes from the pre-translocational (PRE) to the post-translocational (POST) state as the newly formed A-site-bound peptidyl-tRNA and P-site-bound deacylated tRNA move to the P and E sites, respectively. Catalyzes the coordinated movement of the two tRNA molecules, the mRNA and conformational changes in the ribosome.</text>
</comment>
<feature type="domain" description="Tr-type G" evidence="7">
    <location>
        <begin position="8"/>
        <end position="280"/>
    </location>
</feature>
<dbReference type="GO" id="GO:0097216">
    <property type="term" value="F:guanosine tetraphosphate binding"/>
    <property type="evidence" value="ECO:0007669"/>
    <property type="project" value="UniProtKB-ARBA"/>
</dbReference>
<dbReference type="GO" id="GO:0003924">
    <property type="term" value="F:GTPase activity"/>
    <property type="evidence" value="ECO:0007669"/>
    <property type="project" value="InterPro"/>
</dbReference>
<evidence type="ECO:0000256" key="2">
    <source>
        <dbReference type="ARBA" id="ARBA00022741"/>
    </source>
</evidence>
<evidence type="ECO:0000259" key="7">
    <source>
        <dbReference type="PROSITE" id="PS51722"/>
    </source>
</evidence>
<dbReference type="Gene3D" id="3.40.50.300">
    <property type="entry name" value="P-loop containing nucleotide triphosphate hydrolases"/>
    <property type="match status" value="1"/>
</dbReference>
<dbReference type="Pfam" id="PF14492">
    <property type="entry name" value="EFG_III"/>
    <property type="match status" value="1"/>
</dbReference>
<keyword evidence="4" id="KW-0648">Protein biosynthesis</keyword>
<dbReference type="PROSITE" id="PS51722">
    <property type="entry name" value="G_TR_2"/>
    <property type="match status" value="1"/>
</dbReference>
<keyword evidence="2" id="KW-0547">Nucleotide-binding</keyword>
<dbReference type="SMART" id="SM00838">
    <property type="entry name" value="EFG_C"/>
    <property type="match status" value="1"/>
</dbReference>
<dbReference type="SUPFAM" id="SSF54211">
    <property type="entry name" value="Ribosomal protein S5 domain 2-like"/>
    <property type="match status" value="1"/>
</dbReference>
<gene>
    <name evidence="8" type="ORF">KCG34_05940</name>
</gene>
<dbReference type="InterPro" id="IPR000640">
    <property type="entry name" value="EFG_V-like"/>
</dbReference>
<dbReference type="Gene3D" id="3.30.230.10">
    <property type="match status" value="1"/>
</dbReference>